<keyword evidence="3" id="KW-1185">Reference proteome</keyword>
<proteinExistence type="predicted"/>
<feature type="chain" id="PRO_5001647113" description="F-box domain-containing protein" evidence="1">
    <location>
        <begin position="21"/>
        <end position="234"/>
    </location>
</feature>
<protein>
    <recommendedName>
        <fullName evidence="4">F-box domain-containing protein</fullName>
    </recommendedName>
</protein>
<evidence type="ECO:0008006" key="4">
    <source>
        <dbReference type="Google" id="ProtNLM"/>
    </source>
</evidence>
<dbReference type="AlphaFoldDB" id="A0A067TSM0"/>
<keyword evidence="1" id="KW-0732">Signal</keyword>
<dbReference type="OrthoDB" id="3044761at2759"/>
<gene>
    <name evidence="2" type="ORF">GALMADRAFT_135317</name>
</gene>
<evidence type="ECO:0000256" key="1">
    <source>
        <dbReference type="SAM" id="SignalP"/>
    </source>
</evidence>
<dbReference type="EMBL" id="KL142370">
    <property type="protein sequence ID" value="KDR81928.1"/>
    <property type="molecule type" value="Genomic_DNA"/>
</dbReference>
<evidence type="ECO:0000313" key="2">
    <source>
        <dbReference type="EMBL" id="KDR81928.1"/>
    </source>
</evidence>
<organism evidence="2 3">
    <name type="scientific">Galerina marginata (strain CBS 339.88)</name>
    <dbReference type="NCBI Taxonomy" id="685588"/>
    <lineage>
        <taxon>Eukaryota</taxon>
        <taxon>Fungi</taxon>
        <taxon>Dikarya</taxon>
        <taxon>Basidiomycota</taxon>
        <taxon>Agaricomycotina</taxon>
        <taxon>Agaricomycetes</taxon>
        <taxon>Agaricomycetidae</taxon>
        <taxon>Agaricales</taxon>
        <taxon>Agaricineae</taxon>
        <taxon>Strophariaceae</taxon>
        <taxon>Galerina</taxon>
    </lineage>
</organism>
<dbReference type="HOGENOM" id="CLU_1185089_0_0_1"/>
<dbReference type="Proteomes" id="UP000027222">
    <property type="component" value="Unassembled WGS sequence"/>
</dbReference>
<feature type="signal peptide" evidence="1">
    <location>
        <begin position="1"/>
        <end position="20"/>
    </location>
</feature>
<evidence type="ECO:0000313" key="3">
    <source>
        <dbReference type="Proteomes" id="UP000027222"/>
    </source>
</evidence>
<accession>A0A067TSM0</accession>
<sequence>MSTLAPILIRVLALLPNLRSITILDCVEEIVFHASDFALTILNRPHLDYIDLRDASVYQALQGWHTIAELDEVLLNLTRPQQEDLLTQMELIPGKGMASILFHARGDLTDLLLEKWDLRSMLYHETLKKCSDDIKTPIIFPKVVTLDLSDCDVSLIGLASAFPALCTLKFGYSEFLHNVAPQQNPTICFPDLISIQGRYKDIQAFLQSTTGHAHVHRVVVDSTWTPKDNEPLSL</sequence>
<name>A0A067TSM0_GALM3</name>
<reference evidence="3" key="1">
    <citation type="journal article" date="2014" name="Proc. Natl. Acad. Sci. U.S.A.">
        <title>Extensive sampling of basidiomycete genomes demonstrates inadequacy of the white-rot/brown-rot paradigm for wood decay fungi.</title>
        <authorList>
            <person name="Riley R."/>
            <person name="Salamov A.A."/>
            <person name="Brown D.W."/>
            <person name="Nagy L.G."/>
            <person name="Floudas D."/>
            <person name="Held B.W."/>
            <person name="Levasseur A."/>
            <person name="Lombard V."/>
            <person name="Morin E."/>
            <person name="Otillar R."/>
            <person name="Lindquist E.A."/>
            <person name="Sun H."/>
            <person name="LaButti K.M."/>
            <person name="Schmutz J."/>
            <person name="Jabbour D."/>
            <person name="Luo H."/>
            <person name="Baker S.E."/>
            <person name="Pisabarro A.G."/>
            <person name="Walton J.D."/>
            <person name="Blanchette R.A."/>
            <person name="Henrissat B."/>
            <person name="Martin F."/>
            <person name="Cullen D."/>
            <person name="Hibbett D.S."/>
            <person name="Grigoriev I.V."/>
        </authorList>
    </citation>
    <scope>NUCLEOTIDE SEQUENCE [LARGE SCALE GENOMIC DNA]</scope>
    <source>
        <strain evidence="3">CBS 339.88</strain>
    </source>
</reference>